<feature type="region of interest" description="Disordered" evidence="1">
    <location>
        <begin position="98"/>
        <end position="146"/>
    </location>
</feature>
<dbReference type="PANTHER" id="PTHR45661:SF3">
    <property type="entry name" value="IG-LIKE DOMAIN-CONTAINING PROTEIN"/>
    <property type="match status" value="1"/>
</dbReference>
<dbReference type="PANTHER" id="PTHR45661">
    <property type="entry name" value="SURFACE ANTIGEN"/>
    <property type="match status" value="1"/>
</dbReference>
<evidence type="ECO:0000313" key="2">
    <source>
        <dbReference type="EMBL" id="GMI36139.1"/>
    </source>
</evidence>
<name>A0ABQ6MZ29_9STRA</name>
<reference evidence="2 3" key="1">
    <citation type="journal article" date="2023" name="Commun. Biol.">
        <title>Genome analysis of Parmales, the sister group of diatoms, reveals the evolutionary specialization of diatoms from phago-mixotrophs to photoautotrophs.</title>
        <authorList>
            <person name="Ban H."/>
            <person name="Sato S."/>
            <person name="Yoshikawa S."/>
            <person name="Yamada K."/>
            <person name="Nakamura Y."/>
            <person name="Ichinomiya M."/>
            <person name="Sato N."/>
            <person name="Blanc-Mathieu R."/>
            <person name="Endo H."/>
            <person name="Kuwata A."/>
            <person name="Ogata H."/>
        </authorList>
    </citation>
    <scope>NUCLEOTIDE SEQUENCE [LARGE SCALE GENOMIC DNA]</scope>
</reference>
<evidence type="ECO:0000256" key="1">
    <source>
        <dbReference type="SAM" id="MobiDB-lite"/>
    </source>
</evidence>
<dbReference type="Gene3D" id="3.80.10.10">
    <property type="entry name" value="Ribonuclease Inhibitor"/>
    <property type="match status" value="2"/>
</dbReference>
<dbReference type="Pfam" id="PF13306">
    <property type="entry name" value="LRR_5"/>
    <property type="match status" value="3"/>
</dbReference>
<dbReference type="Proteomes" id="UP001165060">
    <property type="component" value="Unassembled WGS sequence"/>
</dbReference>
<sequence>MSLFFRASTAVSHSGSPREFFAAPSVTSASVTPGSSLVGSEAFSHCPTLTAVSLPDGVIEIGFAAFLGAGLERVRLPRTLARVGEGAFKDCGRLREVEFERGPGGGPGKGTGGKPGEAGEGLPPPKAPPKAPPSEKSPPKKSPARGKIHMEVSSMQLCGGGVSSLGARAFQNCSSLLAFAVPPGVSRVPASLLSGCTALAALTFHAGVTELGARAFEECEALETLVVPQKVTALPEYVFRGCSSLLPTLHPAIASIGEFAFAGTPIRSFSVPPATGAVARCALAGCPKLRSVELHAGVREIGDYACFNCPELERVEISATAFKGCGRLEGGAREEGYGEDVAGYVRAMLGCREEEAEGET</sequence>
<gene>
    <name evidence="2" type="ORF">TeGR_g13601</name>
</gene>
<comment type="caution">
    <text evidence="2">The sequence shown here is derived from an EMBL/GenBank/DDBJ whole genome shotgun (WGS) entry which is preliminary data.</text>
</comment>
<dbReference type="EMBL" id="BRYB01003411">
    <property type="protein sequence ID" value="GMI36139.1"/>
    <property type="molecule type" value="Genomic_DNA"/>
</dbReference>
<feature type="compositionally biased region" description="Pro residues" evidence="1">
    <location>
        <begin position="122"/>
        <end position="136"/>
    </location>
</feature>
<dbReference type="InterPro" id="IPR053139">
    <property type="entry name" value="Surface_bspA-like"/>
</dbReference>
<dbReference type="InterPro" id="IPR032675">
    <property type="entry name" value="LRR_dom_sf"/>
</dbReference>
<dbReference type="InterPro" id="IPR026906">
    <property type="entry name" value="LRR_5"/>
</dbReference>
<feature type="compositionally biased region" description="Gly residues" evidence="1">
    <location>
        <begin position="102"/>
        <end position="119"/>
    </location>
</feature>
<proteinExistence type="predicted"/>
<evidence type="ECO:0000313" key="3">
    <source>
        <dbReference type="Proteomes" id="UP001165060"/>
    </source>
</evidence>
<dbReference type="SUPFAM" id="SSF52058">
    <property type="entry name" value="L domain-like"/>
    <property type="match status" value="1"/>
</dbReference>
<protein>
    <submittedName>
        <fullName evidence="2">Uncharacterized protein</fullName>
    </submittedName>
</protein>
<organism evidence="2 3">
    <name type="scientific">Tetraparma gracilis</name>
    <dbReference type="NCBI Taxonomy" id="2962635"/>
    <lineage>
        <taxon>Eukaryota</taxon>
        <taxon>Sar</taxon>
        <taxon>Stramenopiles</taxon>
        <taxon>Ochrophyta</taxon>
        <taxon>Bolidophyceae</taxon>
        <taxon>Parmales</taxon>
        <taxon>Triparmaceae</taxon>
        <taxon>Tetraparma</taxon>
    </lineage>
</organism>
<keyword evidence="3" id="KW-1185">Reference proteome</keyword>
<accession>A0ABQ6MZ29</accession>